<dbReference type="Proteomes" id="UP000707245">
    <property type="component" value="Unassembled WGS sequence"/>
</dbReference>
<name>A0ABR9FN72_9GAMM</name>
<proteinExistence type="predicted"/>
<evidence type="ECO:0000313" key="2">
    <source>
        <dbReference type="Proteomes" id="UP000707245"/>
    </source>
</evidence>
<keyword evidence="1" id="KW-0378">Hydrolase</keyword>
<dbReference type="InterPro" id="IPR029058">
    <property type="entry name" value="AB_hydrolase_fold"/>
</dbReference>
<dbReference type="Gene3D" id="3.40.50.1820">
    <property type="entry name" value="alpha/beta hydrolase"/>
    <property type="match status" value="1"/>
</dbReference>
<keyword evidence="2" id="KW-1185">Reference proteome</keyword>
<comment type="caution">
    <text evidence="1">The sequence shown here is derived from an EMBL/GenBank/DDBJ whole genome shotgun (WGS) entry which is preliminary data.</text>
</comment>
<dbReference type="RefSeq" id="WP_192542001.1">
    <property type="nucleotide sequence ID" value="NZ_RRZA01000036.1"/>
</dbReference>
<evidence type="ECO:0000313" key="1">
    <source>
        <dbReference type="EMBL" id="MBE0458267.1"/>
    </source>
</evidence>
<dbReference type="Pfam" id="PF06821">
    <property type="entry name" value="Ser_hydrolase"/>
    <property type="match status" value="1"/>
</dbReference>
<reference evidence="1 2" key="1">
    <citation type="submission" date="2020-07" db="EMBL/GenBank/DDBJ databases">
        <title>Halophilic bacteria isolated from french cheeses.</title>
        <authorList>
            <person name="Kothe C.I."/>
            <person name="Farah-Kraiem B."/>
            <person name="Renault P."/>
            <person name="Dridi B."/>
        </authorList>
    </citation>
    <scope>NUCLEOTIDE SEQUENCE [LARGE SCALE GENOMIC DNA]</scope>
    <source>
        <strain evidence="1 2">FME14</strain>
    </source>
</reference>
<gene>
    <name evidence="1" type="ORF">EI167_12575</name>
</gene>
<accession>A0ABR9FN72</accession>
<dbReference type="EMBL" id="RRZA01000036">
    <property type="protein sequence ID" value="MBE0458267.1"/>
    <property type="molecule type" value="Genomic_DNA"/>
</dbReference>
<dbReference type="InterPro" id="IPR010662">
    <property type="entry name" value="RBBP9/YdeN"/>
</dbReference>
<dbReference type="SUPFAM" id="SSF53474">
    <property type="entry name" value="alpha/beta-Hydrolases"/>
    <property type="match status" value="1"/>
</dbReference>
<protein>
    <submittedName>
        <fullName evidence="1">Alpha/beta hydrolase</fullName>
    </submittedName>
</protein>
<organism evidence="1 2">
    <name type="scientific">Pseudoalteromonas prydzensis</name>
    <dbReference type="NCBI Taxonomy" id="182141"/>
    <lineage>
        <taxon>Bacteria</taxon>
        <taxon>Pseudomonadati</taxon>
        <taxon>Pseudomonadota</taxon>
        <taxon>Gammaproteobacteria</taxon>
        <taxon>Alteromonadales</taxon>
        <taxon>Pseudoalteromonadaceae</taxon>
        <taxon>Pseudoalteromonas</taxon>
    </lineage>
</organism>
<sequence>MKTTTLIVPGYRGSGPQHWQSWLESRIEDSHRVTGIDWDSPELLKWAEVLSAEIAKTTGKVWIVAHSFGCLASAVAIQDWKHKIAGVLFVAPATPRRFTLAGPIQEGVPGNEINISASIPYQNLDTFGVLVASRDDPWMPFEEAQSWANSWGLATYDAGFSGHINEASGHGAWPDGEELLNAIFFATGNKKESEFTLPFLKSRVS</sequence>
<dbReference type="GO" id="GO:0016787">
    <property type="term" value="F:hydrolase activity"/>
    <property type="evidence" value="ECO:0007669"/>
    <property type="project" value="UniProtKB-KW"/>
</dbReference>